<feature type="region of interest" description="Disordered" evidence="7">
    <location>
        <begin position="328"/>
        <end position="359"/>
    </location>
</feature>
<dbReference type="RefSeq" id="WP_006213402.1">
    <property type="nucleotide sequence ID" value="NZ_ANHZ02000002.1"/>
</dbReference>
<keyword evidence="2" id="KW-0808">Transferase</keyword>
<evidence type="ECO:0000256" key="7">
    <source>
        <dbReference type="SAM" id="MobiDB-lite"/>
    </source>
</evidence>
<dbReference type="STRING" id="71999.KPaMU14_09425"/>
<reference evidence="9 10" key="1">
    <citation type="journal article" date="2014" name="Genome Announc.">
        <title>Draft Genome Sequence of Kocuria palustris PEL.</title>
        <authorList>
            <person name="Sharma G."/>
            <person name="Khatri I."/>
            <person name="Subramanian S."/>
        </authorList>
    </citation>
    <scope>NUCLEOTIDE SEQUENCE [LARGE SCALE GENOMIC DNA]</scope>
    <source>
        <strain evidence="9 10">PEL</strain>
    </source>
</reference>
<dbReference type="InterPro" id="IPR016181">
    <property type="entry name" value="Acyl_CoA_acyltransferase"/>
</dbReference>
<organism evidence="9 10">
    <name type="scientific">Kocuria palustris PEL</name>
    <dbReference type="NCBI Taxonomy" id="1236550"/>
    <lineage>
        <taxon>Bacteria</taxon>
        <taxon>Bacillati</taxon>
        <taxon>Actinomycetota</taxon>
        <taxon>Actinomycetes</taxon>
        <taxon>Micrococcales</taxon>
        <taxon>Micrococcaceae</taxon>
        <taxon>Kocuria</taxon>
    </lineage>
</organism>
<keyword evidence="10" id="KW-1185">Reference proteome</keyword>
<dbReference type="Proteomes" id="UP000009877">
    <property type="component" value="Unassembled WGS sequence"/>
</dbReference>
<dbReference type="GO" id="GO:0009252">
    <property type="term" value="P:peptidoglycan biosynthetic process"/>
    <property type="evidence" value="ECO:0007669"/>
    <property type="project" value="UniProtKB-KW"/>
</dbReference>
<evidence type="ECO:0000256" key="5">
    <source>
        <dbReference type="ARBA" id="ARBA00023315"/>
    </source>
</evidence>
<feature type="compositionally biased region" description="Basic and acidic residues" evidence="7">
    <location>
        <begin position="348"/>
        <end position="359"/>
    </location>
</feature>
<comment type="caution">
    <text evidence="9">The sequence shown here is derived from an EMBL/GenBank/DDBJ whole genome shotgun (WGS) entry which is preliminary data.</text>
</comment>
<dbReference type="EMBL" id="ANHZ02000002">
    <property type="protein sequence ID" value="EME37649.1"/>
    <property type="molecule type" value="Genomic_DNA"/>
</dbReference>
<dbReference type="GO" id="GO:0016755">
    <property type="term" value="F:aminoacyltransferase activity"/>
    <property type="evidence" value="ECO:0007669"/>
    <property type="project" value="InterPro"/>
</dbReference>
<dbReference type="InterPro" id="IPR038740">
    <property type="entry name" value="BioF2-like_GNAT_dom"/>
</dbReference>
<keyword evidence="6" id="KW-0961">Cell wall biogenesis/degradation</keyword>
<evidence type="ECO:0000313" key="9">
    <source>
        <dbReference type="EMBL" id="EME37649.1"/>
    </source>
</evidence>
<gene>
    <name evidence="9" type="ORF">C884_01023</name>
</gene>
<feature type="compositionally biased region" description="Basic residues" evidence="7">
    <location>
        <begin position="96"/>
        <end position="106"/>
    </location>
</feature>
<proteinExistence type="inferred from homology"/>
<dbReference type="InterPro" id="IPR050644">
    <property type="entry name" value="PG_Glycine_Bridge_Synth"/>
</dbReference>
<dbReference type="GO" id="GO:0008360">
    <property type="term" value="P:regulation of cell shape"/>
    <property type="evidence" value="ECO:0007669"/>
    <property type="project" value="UniProtKB-KW"/>
</dbReference>
<name>M2YGJ6_9MICC</name>
<dbReference type="PANTHER" id="PTHR36174:SF1">
    <property type="entry name" value="LIPID II:GLYCINE GLYCYLTRANSFERASE"/>
    <property type="match status" value="1"/>
</dbReference>
<comment type="similarity">
    <text evidence="1">Belongs to the FemABX family.</text>
</comment>
<dbReference type="PANTHER" id="PTHR36174">
    <property type="entry name" value="LIPID II:GLYCINE GLYCYLTRANSFERASE"/>
    <property type="match status" value="1"/>
</dbReference>
<evidence type="ECO:0000259" key="8">
    <source>
        <dbReference type="Pfam" id="PF13480"/>
    </source>
</evidence>
<evidence type="ECO:0000256" key="6">
    <source>
        <dbReference type="ARBA" id="ARBA00023316"/>
    </source>
</evidence>
<evidence type="ECO:0000256" key="2">
    <source>
        <dbReference type="ARBA" id="ARBA00022679"/>
    </source>
</evidence>
<dbReference type="InterPro" id="IPR003447">
    <property type="entry name" value="FEMABX"/>
</dbReference>
<dbReference type="GO" id="GO:0071555">
    <property type="term" value="P:cell wall organization"/>
    <property type="evidence" value="ECO:0007669"/>
    <property type="project" value="UniProtKB-KW"/>
</dbReference>
<feature type="region of interest" description="Disordered" evidence="7">
    <location>
        <begin position="90"/>
        <end position="112"/>
    </location>
</feature>
<dbReference type="AlphaFoldDB" id="M2YGJ6"/>
<feature type="domain" description="BioF2-like acetyltransferase" evidence="8">
    <location>
        <begin position="134"/>
        <end position="258"/>
    </location>
</feature>
<sequence>MTNILQTEPWADFQRALGHTVLQDSGQGWSWQATVEGGRAGRYLYAPYGPIADSVESFEAAMASLRQAAQEHGCWFVRVEPAFAEIQTGTESKDRAMRRRGFRPSPRHLQPGHTQLIDLTQDEDALIKDMESTNRNLHRNIHKKGVTYTAHTEPETISVLLRFLEQTAERKGFTRQHDDYLRTAAEVLMPRGAAVLYIARLEGEPIGASLVYDSDDTRTYAHTSMDVAHRKLSAGKPLVVRMFLDAKEKGLSTFDLFGTAPDDAGPEHEWFGFTQFKKSFGGSPVEYPGTWDLPVSKGGYATYTTARALREGLGAARTDARAALSTLRQEGPSALKRAPGAAAQRASSVRERLRGRSGR</sequence>
<evidence type="ECO:0000256" key="3">
    <source>
        <dbReference type="ARBA" id="ARBA00022960"/>
    </source>
</evidence>
<evidence type="ECO:0000313" key="10">
    <source>
        <dbReference type="Proteomes" id="UP000009877"/>
    </source>
</evidence>
<evidence type="ECO:0000256" key="1">
    <source>
        <dbReference type="ARBA" id="ARBA00009943"/>
    </source>
</evidence>
<dbReference type="Pfam" id="PF13480">
    <property type="entry name" value="Acetyltransf_6"/>
    <property type="match status" value="1"/>
</dbReference>
<protein>
    <submittedName>
        <fullName evidence="9">FemAB family protein</fullName>
    </submittedName>
</protein>
<keyword evidence="3" id="KW-0133">Cell shape</keyword>
<dbReference type="SUPFAM" id="SSF55729">
    <property type="entry name" value="Acyl-CoA N-acyltransferases (Nat)"/>
    <property type="match status" value="2"/>
</dbReference>
<keyword evidence="5" id="KW-0012">Acyltransferase</keyword>
<dbReference type="Gene3D" id="3.40.630.30">
    <property type="match status" value="1"/>
</dbReference>
<dbReference type="PROSITE" id="PS51191">
    <property type="entry name" value="FEMABX"/>
    <property type="match status" value="1"/>
</dbReference>
<accession>M2YGJ6</accession>
<evidence type="ECO:0000256" key="4">
    <source>
        <dbReference type="ARBA" id="ARBA00022984"/>
    </source>
</evidence>
<keyword evidence="4" id="KW-0573">Peptidoglycan synthesis</keyword>